<evidence type="ECO:0000313" key="3">
    <source>
        <dbReference type="Proteomes" id="UP000036367"/>
    </source>
</evidence>
<dbReference type="PATRIC" id="fig|595434.4.peg.1400"/>
<comment type="caution">
    <text evidence="2">The sequence shown here is derived from an EMBL/GenBank/DDBJ whole genome shotgun (WGS) entry which is preliminary data.</text>
</comment>
<accession>A0A0J1BI82</accession>
<gene>
    <name evidence="2" type="ORF">RISK_001463</name>
</gene>
<dbReference type="Proteomes" id="UP000036367">
    <property type="component" value="Unassembled WGS sequence"/>
</dbReference>
<evidence type="ECO:0000313" key="2">
    <source>
        <dbReference type="EMBL" id="KLU06252.1"/>
    </source>
</evidence>
<proteinExistence type="predicted"/>
<dbReference type="STRING" id="595434.RISK_001463"/>
<organism evidence="2 3">
    <name type="scientific">Rhodopirellula islandica</name>
    <dbReference type="NCBI Taxonomy" id="595434"/>
    <lineage>
        <taxon>Bacteria</taxon>
        <taxon>Pseudomonadati</taxon>
        <taxon>Planctomycetota</taxon>
        <taxon>Planctomycetia</taxon>
        <taxon>Pirellulales</taxon>
        <taxon>Pirellulaceae</taxon>
        <taxon>Rhodopirellula</taxon>
    </lineage>
</organism>
<keyword evidence="3" id="KW-1185">Reference proteome</keyword>
<evidence type="ECO:0000256" key="1">
    <source>
        <dbReference type="SAM" id="MobiDB-lite"/>
    </source>
</evidence>
<dbReference type="EMBL" id="LECT01000015">
    <property type="protein sequence ID" value="KLU06252.1"/>
    <property type="molecule type" value="Genomic_DNA"/>
</dbReference>
<reference evidence="2" key="1">
    <citation type="submission" date="2015-05" db="EMBL/GenBank/DDBJ databases">
        <title>Permanent draft genome of Rhodopirellula islandicus K833.</title>
        <authorList>
            <person name="Kizina J."/>
            <person name="Richter M."/>
            <person name="Glockner F.O."/>
            <person name="Harder J."/>
        </authorList>
    </citation>
    <scope>NUCLEOTIDE SEQUENCE [LARGE SCALE GENOMIC DNA]</scope>
    <source>
        <strain evidence="2">K833</strain>
    </source>
</reference>
<feature type="compositionally biased region" description="Low complexity" evidence="1">
    <location>
        <begin position="17"/>
        <end position="28"/>
    </location>
</feature>
<name>A0A0J1BI82_RHOIS</name>
<dbReference type="AlphaFoldDB" id="A0A0J1BI82"/>
<protein>
    <submittedName>
        <fullName evidence="2">Uncharacterized protein</fullName>
    </submittedName>
</protein>
<feature type="region of interest" description="Disordered" evidence="1">
    <location>
        <begin position="1"/>
        <end position="36"/>
    </location>
</feature>
<sequence length="52" mass="5664">MEQSGDGESDRGGEQQSILPLVSPSSSPGYTATTRHNELPLFRPILLRVDHS</sequence>